<protein>
    <recommendedName>
        <fullName evidence="5">MYND-type domain-containing protein</fullName>
    </recommendedName>
</protein>
<feature type="domain" description="MYND-type" evidence="5">
    <location>
        <begin position="56"/>
        <end position="95"/>
    </location>
</feature>
<evidence type="ECO:0000259" key="5">
    <source>
        <dbReference type="PROSITE" id="PS50865"/>
    </source>
</evidence>
<evidence type="ECO:0000256" key="1">
    <source>
        <dbReference type="ARBA" id="ARBA00022723"/>
    </source>
</evidence>
<dbReference type="Pfam" id="PF01753">
    <property type="entry name" value="zf-MYND"/>
    <property type="match status" value="1"/>
</dbReference>
<gene>
    <name evidence="6" type="ORF">HOLleu_37219</name>
</gene>
<dbReference type="GO" id="GO:0008270">
    <property type="term" value="F:zinc ion binding"/>
    <property type="evidence" value="ECO:0007669"/>
    <property type="project" value="UniProtKB-KW"/>
</dbReference>
<evidence type="ECO:0000256" key="3">
    <source>
        <dbReference type="ARBA" id="ARBA00022833"/>
    </source>
</evidence>
<reference evidence="6" key="1">
    <citation type="submission" date="2021-10" db="EMBL/GenBank/DDBJ databases">
        <title>Tropical sea cucumber genome reveals ecological adaptation and Cuvierian tubules defense mechanism.</title>
        <authorList>
            <person name="Chen T."/>
        </authorList>
    </citation>
    <scope>NUCLEOTIDE SEQUENCE</scope>
    <source>
        <strain evidence="6">Nanhai2018</strain>
        <tissue evidence="6">Muscle</tissue>
    </source>
</reference>
<keyword evidence="1" id="KW-0479">Metal-binding</keyword>
<dbReference type="SUPFAM" id="SSF144232">
    <property type="entry name" value="HIT/MYND zinc finger-like"/>
    <property type="match status" value="1"/>
</dbReference>
<dbReference type="EMBL" id="JAIZAY010000020">
    <property type="protein sequence ID" value="KAJ8022349.1"/>
    <property type="molecule type" value="Genomic_DNA"/>
</dbReference>
<dbReference type="OrthoDB" id="9922773at2759"/>
<organism evidence="6 7">
    <name type="scientific">Holothuria leucospilota</name>
    <name type="common">Black long sea cucumber</name>
    <name type="synonym">Mertensiothuria leucospilota</name>
    <dbReference type="NCBI Taxonomy" id="206669"/>
    <lineage>
        <taxon>Eukaryota</taxon>
        <taxon>Metazoa</taxon>
        <taxon>Echinodermata</taxon>
        <taxon>Eleutherozoa</taxon>
        <taxon>Echinozoa</taxon>
        <taxon>Holothuroidea</taxon>
        <taxon>Aspidochirotacea</taxon>
        <taxon>Aspidochirotida</taxon>
        <taxon>Holothuriidae</taxon>
        <taxon>Holothuria</taxon>
    </lineage>
</organism>
<dbReference type="Gene3D" id="6.10.140.2220">
    <property type="match status" value="1"/>
</dbReference>
<evidence type="ECO:0000256" key="2">
    <source>
        <dbReference type="ARBA" id="ARBA00022771"/>
    </source>
</evidence>
<keyword evidence="2 4" id="KW-0863">Zinc-finger</keyword>
<name>A0A9Q0YKN9_HOLLE</name>
<comment type="caution">
    <text evidence="6">The sequence shown here is derived from an EMBL/GenBank/DDBJ whole genome shotgun (WGS) entry which is preliminary data.</text>
</comment>
<proteinExistence type="predicted"/>
<dbReference type="PROSITE" id="PS50865">
    <property type="entry name" value="ZF_MYND_2"/>
    <property type="match status" value="1"/>
</dbReference>
<keyword evidence="7" id="KW-1185">Reference proteome</keyword>
<accession>A0A9Q0YKN9</accession>
<dbReference type="AlphaFoldDB" id="A0A9Q0YKN9"/>
<dbReference type="Proteomes" id="UP001152320">
    <property type="component" value="Chromosome 20"/>
</dbReference>
<keyword evidence="3" id="KW-0862">Zinc</keyword>
<evidence type="ECO:0000256" key="4">
    <source>
        <dbReference type="PROSITE-ProRule" id="PRU00134"/>
    </source>
</evidence>
<evidence type="ECO:0000313" key="6">
    <source>
        <dbReference type="EMBL" id="KAJ8022349.1"/>
    </source>
</evidence>
<dbReference type="InterPro" id="IPR002893">
    <property type="entry name" value="Znf_MYND"/>
</dbReference>
<evidence type="ECO:0000313" key="7">
    <source>
        <dbReference type="Proteomes" id="UP001152320"/>
    </source>
</evidence>
<dbReference type="PROSITE" id="PS01360">
    <property type="entry name" value="ZF_MYND_1"/>
    <property type="match status" value="1"/>
</dbReference>
<sequence length="622" mass="72589">MDVKDGHCWRCEGSLKDPPVVCSWCDVAVYCSSNCFQEDEKVHLFRECQMFGTKVCAHCQEKGRSFLVCTGCYSSWYCDQKCQRKHWKDGHKDACAEFQGKAHQAANNLRMLYRMASLHRCFNEMECDRGVETKALPFSLDLLKLQNNEHTLPNFKSEMKVLTLSENFLGCLMVSSFSLPQDVSQKLTFFHLGANIATTARDVLLLYIMITREELVRAASDMIPLLWFSLRLTTDMAEYLKSTLSKLIAMNFRQFTAKVGGKIVVKPEYYLKYKEIWKQWWNTPTCIESKDCVPLEKERKKELRKPNILMGIEEYREFLPELHIPSVDQWFTEGNFILPDQQNKEILTHYNPIFLDCVRQSVYSIPNIPMPSNVKFALRSDWLPFKVFDYNFIMGTFEDPPISAVELVYRFVTKSCRRLELLFDADQLHACLDTFTTSKFTKTLGEFYNGKKFDRIFVPSVITDTMGLSRIAEEYMALLNEENPCAVMITECDRWVSLTEDKKEMKSDHSVQLIDDIQFDSCKYATYLKEAYSFNIDPKTTELLCYLRADYLVHTQSKYSTPDLTKPLPKMSDVFERKNSLSLRDFRKKKNQVVPLMFKVASRSMNNLSGRNRFLEWQHNVM</sequence>